<keyword evidence="4" id="KW-1185">Reference proteome</keyword>
<sequence length="565" mass="60685">MAYTSGQHLVFADGQYAPGTSSGRRLIAHELAHVVQQHHLSNQPMAIGEAESALEQQADQAAERVLSGNSAGRLSGAARAMIARYANPQEVKTADGGIDQVFREVTPGHCELKPETRTDSSSGIDMSSAFLELDLCRGNTAGQVRGEIDYGDALKQAGQIVGRVLSSAAPGTDPTQLRNLLLNELKQLAPAVRLAGSVQIGRVFAGNLEATGSGNAAGDISGSVQGRVRIRDNPVEPTVTVTVEKNPGQNPNVTVTGGITIRPGATAAPDCRKCACGDPKVNFTCTHTPPRGKDKPPPKPADSPQPQFFPYFFRLAETAPNEKLLPTSQQQLRSAVNLISQGFTIARVEGSASPEGPESKQRGTFKGNAELAQRRAVEGKRLLDEEINKNLHNVMSMRTEPLSRALSASYPVVGRGEILGSDDKGEVADKKLDAHLKSRLAPTPDEKADPLQQEHVIGSGLSAEARQVGQEDVDAFRTGKRGKRALTRDERMQAIYEPLRRALIVLNPPPPEPPDLNLPHHGMQGDIANTRKIECMDRHRALFAGSPIDNAFEGECRMPGKSREK</sequence>
<dbReference type="InterPro" id="IPR025295">
    <property type="entry name" value="eCIS_core_dom"/>
</dbReference>
<feature type="domain" description="eCIS core" evidence="2">
    <location>
        <begin position="2"/>
        <end position="38"/>
    </location>
</feature>
<comment type="caution">
    <text evidence="3">The sequence shown here is derived from an EMBL/GenBank/DDBJ whole genome shotgun (WGS) entry which is preliminary data.</text>
</comment>
<proteinExistence type="predicted"/>
<evidence type="ECO:0000256" key="1">
    <source>
        <dbReference type="SAM" id="MobiDB-lite"/>
    </source>
</evidence>
<gene>
    <name evidence="3" type="ORF">RHOFW104T7_13825</name>
</gene>
<feature type="region of interest" description="Disordered" evidence="1">
    <location>
        <begin position="287"/>
        <end position="307"/>
    </location>
</feature>
<dbReference type="Proteomes" id="UP000076131">
    <property type="component" value="Unassembled WGS sequence"/>
</dbReference>
<evidence type="ECO:0000313" key="3">
    <source>
        <dbReference type="EMBL" id="KZC23394.1"/>
    </source>
</evidence>
<protein>
    <recommendedName>
        <fullName evidence="2">eCIS core domain-containing protein</fullName>
    </recommendedName>
</protein>
<organism evidence="3 4">
    <name type="scientific">Rhodanobacter thiooxydans</name>
    <dbReference type="NCBI Taxonomy" id="416169"/>
    <lineage>
        <taxon>Bacteria</taxon>
        <taxon>Pseudomonadati</taxon>
        <taxon>Pseudomonadota</taxon>
        <taxon>Gammaproteobacteria</taxon>
        <taxon>Lysobacterales</taxon>
        <taxon>Rhodanobacteraceae</taxon>
        <taxon>Rhodanobacter</taxon>
    </lineage>
</organism>
<dbReference type="eggNOG" id="COG2885">
    <property type="taxonomic scope" value="Bacteria"/>
</dbReference>
<dbReference type="AlphaFoldDB" id="A0A154QI66"/>
<dbReference type="STRING" id="416169.RHOFW104T7_13825"/>
<dbReference type="Pfam" id="PF13699">
    <property type="entry name" value="eCIS_core"/>
    <property type="match status" value="1"/>
</dbReference>
<name>A0A154QI66_9GAMM</name>
<dbReference type="EMBL" id="LVJS01000045">
    <property type="protein sequence ID" value="KZC23394.1"/>
    <property type="molecule type" value="Genomic_DNA"/>
</dbReference>
<evidence type="ECO:0000313" key="4">
    <source>
        <dbReference type="Proteomes" id="UP000076131"/>
    </source>
</evidence>
<accession>A0A154QI66</accession>
<evidence type="ECO:0000259" key="2">
    <source>
        <dbReference type="Pfam" id="PF13699"/>
    </source>
</evidence>
<reference evidence="3 4" key="1">
    <citation type="journal article" date="2016" name="MBio">
        <title>Lateral Gene Transfer in a Heavy Metal-Contaminated-Groundwater Microbial Community.</title>
        <authorList>
            <person name="Hemme C.L."/>
            <person name="Green S.J."/>
            <person name="Rishishwar L."/>
            <person name="Prakash O."/>
            <person name="Pettenato A."/>
            <person name="Chakraborty R."/>
            <person name="Deutschbauer A.M."/>
            <person name="Van Nostrand J.D."/>
            <person name="Wu L."/>
            <person name="He Z."/>
            <person name="Jordan I.K."/>
            <person name="Hazen T.C."/>
            <person name="Arkin A.P."/>
            <person name="Kostka J.E."/>
            <person name="Zhou J."/>
        </authorList>
    </citation>
    <scope>NUCLEOTIDE SEQUENCE [LARGE SCALE GENOMIC DNA]</scope>
    <source>
        <strain evidence="3 4">FW104-T7</strain>
    </source>
</reference>